<dbReference type="GO" id="GO:0006325">
    <property type="term" value="P:chromatin organization"/>
    <property type="evidence" value="ECO:0007669"/>
    <property type="project" value="TreeGrafter"/>
</dbReference>
<keyword evidence="4" id="KW-1185">Reference proteome</keyword>
<reference evidence="3 4" key="1">
    <citation type="journal article" date="2023" name="BMC Biol.">
        <title>The compact genome of the sponge Oopsacas minuta (Hexactinellida) is lacking key metazoan core genes.</title>
        <authorList>
            <person name="Santini S."/>
            <person name="Schenkelaars Q."/>
            <person name="Jourda C."/>
            <person name="Duchesne M."/>
            <person name="Belahbib H."/>
            <person name="Rocher C."/>
            <person name="Selva M."/>
            <person name="Riesgo A."/>
            <person name="Vervoort M."/>
            <person name="Leys S.P."/>
            <person name="Kodjabachian L."/>
            <person name="Le Bivic A."/>
            <person name="Borchiellini C."/>
            <person name="Claverie J.M."/>
            <person name="Renard E."/>
        </authorList>
    </citation>
    <scope>NUCLEOTIDE SEQUENCE [LARGE SCALE GENOMIC DNA]</scope>
    <source>
        <strain evidence="3">SPO-2</strain>
    </source>
</reference>
<feature type="region of interest" description="Disordered" evidence="1">
    <location>
        <begin position="52"/>
        <end position="97"/>
    </location>
</feature>
<dbReference type="PANTHER" id="PTHR12722">
    <property type="entry name" value="XAP-5 PROTEIN-RELATED"/>
    <property type="match status" value="1"/>
</dbReference>
<accession>A0AAV7JAX4</accession>
<proteinExistence type="predicted"/>
<dbReference type="AlphaFoldDB" id="A0AAV7JAX4"/>
<feature type="region of interest" description="Disordered" evidence="1">
    <location>
        <begin position="1"/>
        <end position="22"/>
    </location>
</feature>
<organism evidence="3 4">
    <name type="scientific">Oopsacas minuta</name>
    <dbReference type="NCBI Taxonomy" id="111878"/>
    <lineage>
        <taxon>Eukaryota</taxon>
        <taxon>Metazoa</taxon>
        <taxon>Porifera</taxon>
        <taxon>Hexactinellida</taxon>
        <taxon>Hexasterophora</taxon>
        <taxon>Lyssacinosida</taxon>
        <taxon>Leucopsacidae</taxon>
        <taxon>Oopsacas</taxon>
    </lineage>
</organism>
<evidence type="ECO:0000313" key="3">
    <source>
        <dbReference type="EMBL" id="KAI6645860.1"/>
    </source>
</evidence>
<evidence type="ECO:0000313" key="4">
    <source>
        <dbReference type="Proteomes" id="UP001165289"/>
    </source>
</evidence>
<dbReference type="GO" id="GO:0005634">
    <property type="term" value="C:nucleus"/>
    <property type="evidence" value="ECO:0007669"/>
    <property type="project" value="InterPro"/>
</dbReference>
<evidence type="ECO:0000256" key="1">
    <source>
        <dbReference type="SAM" id="MobiDB-lite"/>
    </source>
</evidence>
<evidence type="ECO:0000259" key="2">
    <source>
        <dbReference type="Pfam" id="PF04921"/>
    </source>
</evidence>
<dbReference type="Proteomes" id="UP001165289">
    <property type="component" value="Unassembled WGS sequence"/>
</dbReference>
<dbReference type="PANTHER" id="PTHR12722:SF0">
    <property type="entry name" value="PROTEIN FAM50A"/>
    <property type="match status" value="1"/>
</dbReference>
<feature type="compositionally biased region" description="Basic and acidic residues" evidence="1">
    <location>
        <begin position="1"/>
        <end position="13"/>
    </location>
</feature>
<name>A0AAV7JAX4_9METZ</name>
<comment type="caution">
    <text evidence="3">The sequence shown here is derived from an EMBL/GenBank/DDBJ whole genome shotgun (WGS) entry which is preliminary data.</text>
</comment>
<feature type="domain" description="FAM50A/XAP5 C-terminal" evidence="2">
    <location>
        <begin position="120"/>
        <end position="260"/>
    </location>
</feature>
<dbReference type="InterPro" id="IPR048337">
    <property type="entry name" value="FAM50A/XAP5_C"/>
</dbReference>
<gene>
    <name evidence="3" type="ORF">LOD99_13119</name>
</gene>
<sequence length="269" mass="31764">MKAKRESLVRERGMQTATEAEQAIEAEHRASIRELEKDKKYPNINKSLLSFNLEENSSESDREASEEESDNRPVKRAKICKDPTVDTSFLPDKEREEGEMRLREELRQEWLGKQERLKNEEMKVTYSYWDGSGHRRRTLMKKGDTIEKFLQRCIDSLRGEFHELRVSSVESLMYIKEDIILPHHNSFYDFIVSGARGKSGPLFQFDVHEDVRLVSDASVEREESHAGKVCLRSWYERNKHIFPASRWEPYDPEKKWDKYTNSDTARVKK</sequence>
<protein>
    <recommendedName>
        <fullName evidence="2">FAM50A/XAP5 C-terminal domain-containing protein</fullName>
    </recommendedName>
</protein>
<dbReference type="EMBL" id="JAKMXF010000365">
    <property type="protein sequence ID" value="KAI6645860.1"/>
    <property type="molecule type" value="Genomic_DNA"/>
</dbReference>
<dbReference type="InterPro" id="IPR007005">
    <property type="entry name" value="XAP5"/>
</dbReference>
<dbReference type="Pfam" id="PF04921">
    <property type="entry name" value="XAP5"/>
    <property type="match status" value="1"/>
</dbReference>